<keyword evidence="4" id="KW-1185">Reference proteome</keyword>
<keyword evidence="1" id="KW-0547">Nucleotide-binding</keyword>
<dbReference type="SUPFAM" id="SSF52540">
    <property type="entry name" value="P-loop containing nucleoside triphosphate hydrolases"/>
    <property type="match status" value="1"/>
</dbReference>
<protein>
    <submittedName>
        <fullName evidence="3">Uncharacterized protein</fullName>
    </submittedName>
</protein>
<dbReference type="InterPro" id="IPR027417">
    <property type="entry name" value="P-loop_NTPase"/>
</dbReference>
<keyword evidence="2" id="KW-0342">GTP-binding</keyword>
<evidence type="ECO:0000256" key="1">
    <source>
        <dbReference type="ARBA" id="ARBA00022741"/>
    </source>
</evidence>
<dbReference type="EMBL" id="CAXHTB010000001">
    <property type="protein sequence ID" value="CAL0300457.1"/>
    <property type="molecule type" value="Genomic_DNA"/>
</dbReference>
<gene>
    <name evidence="3" type="ORF">LLUT_LOCUS1517</name>
</gene>
<proteinExistence type="predicted"/>
<dbReference type="GO" id="GO:0005525">
    <property type="term" value="F:GTP binding"/>
    <property type="evidence" value="ECO:0007669"/>
    <property type="project" value="UniProtKB-KW"/>
</dbReference>
<dbReference type="AlphaFoldDB" id="A0AAV1VUB9"/>
<accession>A0AAV1VUB9</accession>
<name>A0AAV1VUB9_LUPLU</name>
<evidence type="ECO:0000313" key="3">
    <source>
        <dbReference type="EMBL" id="CAL0300457.1"/>
    </source>
</evidence>
<evidence type="ECO:0000256" key="2">
    <source>
        <dbReference type="ARBA" id="ARBA00023134"/>
    </source>
</evidence>
<sequence>MVDKRVGMPLQGILDNSDRAFYKELLKVFEASDVILEVLDAQNPLGTCSFNMENMIKKAIIVGVIGLPNVGKRE</sequence>
<comment type="caution">
    <text evidence="3">The sequence shown here is derived from an EMBL/GenBank/DDBJ whole genome shotgun (WGS) entry which is preliminary data.</text>
</comment>
<dbReference type="PANTHER" id="PTHR11089:SF30">
    <property type="entry name" value="GUANINE NUCLEOTIDE-BINDING PROTEIN-LIKE 3 HOMOLOG"/>
    <property type="match status" value="1"/>
</dbReference>
<evidence type="ECO:0000313" key="4">
    <source>
        <dbReference type="Proteomes" id="UP001497480"/>
    </source>
</evidence>
<dbReference type="PANTHER" id="PTHR11089">
    <property type="entry name" value="GTP-BINDING PROTEIN-RELATED"/>
    <property type="match status" value="1"/>
</dbReference>
<organism evidence="3 4">
    <name type="scientific">Lupinus luteus</name>
    <name type="common">European yellow lupine</name>
    <dbReference type="NCBI Taxonomy" id="3873"/>
    <lineage>
        <taxon>Eukaryota</taxon>
        <taxon>Viridiplantae</taxon>
        <taxon>Streptophyta</taxon>
        <taxon>Embryophyta</taxon>
        <taxon>Tracheophyta</taxon>
        <taxon>Spermatophyta</taxon>
        <taxon>Magnoliopsida</taxon>
        <taxon>eudicotyledons</taxon>
        <taxon>Gunneridae</taxon>
        <taxon>Pentapetalae</taxon>
        <taxon>rosids</taxon>
        <taxon>fabids</taxon>
        <taxon>Fabales</taxon>
        <taxon>Fabaceae</taxon>
        <taxon>Papilionoideae</taxon>
        <taxon>50 kb inversion clade</taxon>
        <taxon>genistoids sensu lato</taxon>
        <taxon>core genistoids</taxon>
        <taxon>Genisteae</taxon>
        <taxon>Lupinus</taxon>
    </lineage>
</organism>
<reference evidence="3 4" key="1">
    <citation type="submission" date="2024-03" db="EMBL/GenBank/DDBJ databases">
        <authorList>
            <person name="Martinez-Hernandez J."/>
        </authorList>
    </citation>
    <scope>NUCLEOTIDE SEQUENCE [LARGE SCALE GENOMIC DNA]</scope>
</reference>
<dbReference type="GO" id="GO:0005730">
    <property type="term" value="C:nucleolus"/>
    <property type="evidence" value="ECO:0007669"/>
    <property type="project" value="TreeGrafter"/>
</dbReference>
<dbReference type="Proteomes" id="UP001497480">
    <property type="component" value="Unassembled WGS sequence"/>
</dbReference>
<dbReference type="InterPro" id="IPR050755">
    <property type="entry name" value="TRAFAC_YlqF/YawG_RiboMat"/>
</dbReference>